<evidence type="ECO:0000256" key="2">
    <source>
        <dbReference type="SAM" id="MobiDB-lite"/>
    </source>
</evidence>
<dbReference type="VEuPathDB" id="PlasmoDB:PmUG01_12058300"/>
<dbReference type="AlphaFoldDB" id="A0A1C3L1D7"/>
<feature type="coiled-coil region" evidence="1">
    <location>
        <begin position="246"/>
        <end position="273"/>
    </location>
</feature>
<evidence type="ECO:0000256" key="1">
    <source>
        <dbReference type="SAM" id="Coils"/>
    </source>
</evidence>
<evidence type="ECO:0000313" key="4">
    <source>
        <dbReference type="EMBL" id="SBT80351.1"/>
    </source>
</evidence>
<dbReference type="InterPro" id="IPR013087">
    <property type="entry name" value="Znf_C2H2_type"/>
</dbReference>
<keyword evidence="1" id="KW-0175">Coiled coil</keyword>
<gene>
    <name evidence="4" type="primary">PmlGA01_120051700</name>
    <name evidence="4" type="ORF">PMLGA01_120051700</name>
</gene>
<feature type="compositionally biased region" description="Basic residues" evidence="2">
    <location>
        <begin position="1234"/>
        <end position="1246"/>
    </location>
</feature>
<name>A0A1C3L1D7_PLAMA</name>
<organism evidence="4 5">
    <name type="scientific">Plasmodium malariae</name>
    <dbReference type="NCBI Taxonomy" id="5858"/>
    <lineage>
        <taxon>Eukaryota</taxon>
        <taxon>Sar</taxon>
        <taxon>Alveolata</taxon>
        <taxon>Apicomplexa</taxon>
        <taxon>Aconoidasida</taxon>
        <taxon>Haemosporida</taxon>
        <taxon>Plasmodiidae</taxon>
        <taxon>Plasmodium</taxon>
        <taxon>Plasmodium (Plasmodium)</taxon>
    </lineage>
</organism>
<proteinExistence type="predicted"/>
<accession>A0A1C3L1D7</accession>
<feature type="domain" description="C2H2-type" evidence="3">
    <location>
        <begin position="298"/>
        <end position="318"/>
    </location>
</feature>
<dbReference type="EMBL" id="LT594500">
    <property type="protein sequence ID" value="SBT80351.1"/>
    <property type="molecule type" value="Genomic_DNA"/>
</dbReference>
<dbReference type="PROSITE" id="PS00028">
    <property type="entry name" value="ZINC_FINGER_C2H2_1"/>
    <property type="match status" value="1"/>
</dbReference>
<evidence type="ECO:0000259" key="3">
    <source>
        <dbReference type="PROSITE" id="PS00028"/>
    </source>
</evidence>
<dbReference type="Proteomes" id="UP000219799">
    <property type="component" value="Chromosome 12"/>
</dbReference>
<feature type="region of interest" description="Disordered" evidence="2">
    <location>
        <begin position="1224"/>
        <end position="1246"/>
    </location>
</feature>
<protein>
    <recommendedName>
        <fullName evidence="3">C2H2-type domain-containing protein</fullName>
    </recommendedName>
</protein>
<sequence length="1246" mass="148347">MNEDILNKYSARNGIYNTPYSSFFNAQKRSMLEEDNINNDDDGHVNKKAKVSVFENFETLKKKKLKENDICIDHFKDMEKYIEEIQELKNIYNFLFSDNLSNSYDILSVNRKFCSIECNDDIIDKSIFFDPSTECFNNMISYDKSCFSSYVSNYNSKALIQKKKKKENTSNEGLQKGKEEKLILRNILKSSNMVSTAKKNTNNNDDILLMQLKGDKSTSVGKRFLNSVSNQLLYIDDLSMYDVLLLLSFVSELQNEQKENEKEERNLEIIANIDEFQINAFSLKDIYRYYYKERCFQCFTCGIRFCSSLEKLNHLEIHYKKNRNYMNSSEISSIIKSKKKFIFLDHMNISIEFFICKDYSFFEDLYDNVVTKNSNSFNFHSAFDFNKKTIYLNNNYDNLKNSSFLKSNVNSSDMINVNNELDGLNNSHQCSFPRKGRMNKGLNDNMEIICKNKKTDKERTLAYYIMKDYPHNVGNNICLLEENNVQMLFNFTKGSNDMDNFFYAKQNETGKSGKEKDRRNYIENNDIKELGENSNEMNFFDFICENQNTYDVYLSNYYTVTEDNNVLIKYIDGESMYKNIMKCLEIRDITTYEFPSWVPQRSIQNFFVKRITEMYQHVSNDKIYNNLLIGKNITSAYMNKYNMDDLKEDKLDVKNNLWTLCTNNDFFISRNLFPINIFFSTCKKKKNYDLLDNAEHGSNDNPYGEKLKGDEHFHNPFTNYTNSKKIKVELDDKSKEGINESFSTTYQNVMSKGSVFIENEKEKKCLGEEQHNSNSNEDDYMIFSSFINIFKEKYFLQTEVFKDILLFYLRKSYFTIYNSNNLKNNTDFSEIQSRLFNYIYSNYPLKVPIFDINSYHLNYCFLCKEKFAFDYSYEYNDFYYIDVISVNLNNFFFEEDEEGNYNLNKSAKRIDQVSEKDIYNEISCDILDKNINEAQHFLKIIENKHKENANMKKKIEKKGSSHTISCGTNKNDDLLHIDSIDIYDIFDSVKMLIDENCLLRRTIIEPAVNYRNYHQTKNAKHINSVKNAKNEKYAKYMKYTKNSKRKDDSISYYYNLFKKYCIPYETLSVLHNIQKSNSDNYKINNNQGKPHINKEYVNEEVDKFIENFEKVSYEVTNSILEDIYKKTKREKNTFNEIIKCYIDDDNKKKENHNNMYFPSKNYTNTNFTYFHNDCFKNYIEYYIFPYYFLRKLDDKILNQIIILSIKSFYNAYQHICKLMNDQQKGTPTNELKKFIPKQRPKRRKHF</sequence>
<reference evidence="4 5" key="1">
    <citation type="submission" date="2016-06" db="EMBL/GenBank/DDBJ databases">
        <authorList>
            <consortium name="Pathogen Informatics"/>
        </authorList>
    </citation>
    <scope>NUCLEOTIDE SEQUENCE [LARGE SCALE GENOMIC DNA]</scope>
    <source>
        <strain evidence="4">PmlGA01</strain>
    </source>
</reference>
<evidence type="ECO:0000313" key="5">
    <source>
        <dbReference type="Proteomes" id="UP000219799"/>
    </source>
</evidence>